<comment type="caution">
    <text evidence="1">The sequence shown here is derived from an EMBL/GenBank/DDBJ whole genome shotgun (WGS) entry which is preliminary data.</text>
</comment>
<name>A0AAV6L6X8_9ERIC</name>
<dbReference type="Proteomes" id="UP000823749">
    <property type="component" value="Chromosome 2"/>
</dbReference>
<evidence type="ECO:0000313" key="1">
    <source>
        <dbReference type="EMBL" id="KAG5560174.1"/>
    </source>
</evidence>
<gene>
    <name evidence="1" type="ORF">RHGRI_003455</name>
</gene>
<organism evidence="1 2">
    <name type="scientific">Rhododendron griersonianum</name>
    <dbReference type="NCBI Taxonomy" id="479676"/>
    <lineage>
        <taxon>Eukaryota</taxon>
        <taxon>Viridiplantae</taxon>
        <taxon>Streptophyta</taxon>
        <taxon>Embryophyta</taxon>
        <taxon>Tracheophyta</taxon>
        <taxon>Spermatophyta</taxon>
        <taxon>Magnoliopsida</taxon>
        <taxon>eudicotyledons</taxon>
        <taxon>Gunneridae</taxon>
        <taxon>Pentapetalae</taxon>
        <taxon>asterids</taxon>
        <taxon>Ericales</taxon>
        <taxon>Ericaceae</taxon>
        <taxon>Ericoideae</taxon>
        <taxon>Rhodoreae</taxon>
        <taxon>Rhododendron</taxon>
    </lineage>
</organism>
<protein>
    <submittedName>
        <fullName evidence="1">Uncharacterized protein</fullName>
    </submittedName>
</protein>
<proteinExistence type="predicted"/>
<keyword evidence="2" id="KW-1185">Reference proteome</keyword>
<dbReference type="AlphaFoldDB" id="A0AAV6L6X8"/>
<accession>A0AAV6L6X8</accession>
<evidence type="ECO:0000313" key="2">
    <source>
        <dbReference type="Proteomes" id="UP000823749"/>
    </source>
</evidence>
<dbReference type="EMBL" id="JACTNZ010000002">
    <property type="protein sequence ID" value="KAG5560174.1"/>
    <property type="molecule type" value="Genomic_DNA"/>
</dbReference>
<reference evidence="1" key="1">
    <citation type="submission" date="2020-08" db="EMBL/GenBank/DDBJ databases">
        <title>Plant Genome Project.</title>
        <authorList>
            <person name="Zhang R.-G."/>
        </authorList>
    </citation>
    <scope>NUCLEOTIDE SEQUENCE</scope>
    <source>
        <strain evidence="1">WSP0</strain>
        <tissue evidence="1">Leaf</tissue>
    </source>
</reference>
<sequence length="139" mass="16157">MEEIPVKSEDKQTHDQDFPNIHLRLLDLSDIDDYMVGVTDDKVNQFCSWDGQSASTTTRSEEFPSRQTGDLTVIRRKLVVESKHSVLLGYERLARVCSNITYNSHRCFLRNNCEQECVMDWFSFFPDEQSGLKSNESLR</sequence>